<reference evidence="1" key="1">
    <citation type="submission" date="2021-02" db="EMBL/GenBank/DDBJ databases">
        <authorList>
            <person name="Palmer J.M."/>
        </authorList>
    </citation>
    <scope>NUCLEOTIDE SEQUENCE</scope>
    <source>
        <strain evidence="1">SCRP23</strain>
    </source>
</reference>
<accession>A0A8T1XC37</accession>
<comment type="caution">
    <text evidence="1">The sequence shown here is derived from an EMBL/GenBank/DDBJ whole genome shotgun (WGS) entry which is preliminary data.</text>
</comment>
<evidence type="ECO:0000313" key="2">
    <source>
        <dbReference type="Proteomes" id="UP000693981"/>
    </source>
</evidence>
<dbReference type="Proteomes" id="UP000693981">
    <property type="component" value="Unassembled WGS sequence"/>
</dbReference>
<proteinExistence type="predicted"/>
<protein>
    <submittedName>
        <fullName evidence="1">Uncharacterized protein</fullName>
    </submittedName>
</protein>
<dbReference type="EMBL" id="JAGDFL010000010">
    <property type="protein sequence ID" value="KAG7401593.1"/>
    <property type="molecule type" value="Genomic_DNA"/>
</dbReference>
<dbReference type="AlphaFoldDB" id="A0A8T1XC37"/>
<sequence>MPSWSTQLARVLDRAPLVVPLQRDVCAAEAQLYVAVKIRPTLVHCLVNGRLWCIVRSDVPITGLADYHQHKLLITVADGNLWVVTLPSELKFGVGVTTPELVLEFSGSSRSSESDGVVQWFGQLPGAQSVEYVPAAAGTSSLTVMRSAVTPSKVIGRNSTSSIGAVKAQQWSLELDELEGEQSTCTLCLPSGDVKYRGLVARLFPEVTNNESAVAILQGDLDGTLRFALVHYPWKQEDVTKASVIRSGVLFKLDQPIQTIVPFASSASSVLSPTGVGSFVKCEMRACVVPIGSFLDRQTIKLTCSLRFANPRAVVSFDHWFLCLHVRIRQQAVTTYSFPLTDSSKNNAEDLSAMRALALEAVSNWKDGAPRAVNEEDVTEELILDVNDILEPIRTLENELEDLTLKRVKNIADPHAAICTDEVLRALSQLARVETQTLTLYWKTRQLLSKTIM</sequence>
<gene>
    <name evidence="1" type="ORF">PHYBOEH_000125</name>
</gene>
<name>A0A8T1XC37_9STRA</name>
<evidence type="ECO:0000313" key="1">
    <source>
        <dbReference type="EMBL" id="KAG7401593.1"/>
    </source>
</evidence>
<dbReference type="OrthoDB" id="124272at2759"/>
<organism evidence="1 2">
    <name type="scientific">Phytophthora boehmeriae</name>
    <dbReference type="NCBI Taxonomy" id="109152"/>
    <lineage>
        <taxon>Eukaryota</taxon>
        <taxon>Sar</taxon>
        <taxon>Stramenopiles</taxon>
        <taxon>Oomycota</taxon>
        <taxon>Peronosporomycetes</taxon>
        <taxon>Peronosporales</taxon>
        <taxon>Peronosporaceae</taxon>
        <taxon>Phytophthora</taxon>
    </lineage>
</organism>
<keyword evidence="2" id="KW-1185">Reference proteome</keyword>